<feature type="non-terminal residue" evidence="3">
    <location>
        <position position="791"/>
    </location>
</feature>
<feature type="compositionally biased region" description="Polar residues" evidence="1">
    <location>
        <begin position="534"/>
        <end position="544"/>
    </location>
</feature>
<gene>
    <name evidence="3" type="ORF">Taro_035562</name>
</gene>
<feature type="region of interest" description="Disordered" evidence="1">
    <location>
        <begin position="533"/>
        <end position="556"/>
    </location>
</feature>
<dbReference type="Pfam" id="PF26055">
    <property type="entry name" value="Mtase_EDM2"/>
    <property type="match status" value="1"/>
</dbReference>
<sequence>EISFGDSEDEDEDIKVRAWDGLIPHRILIYCLKHEIDEYFGTPVRNHIIFPGILQSRTVPPTDSSRLKVPTKRKAEDLSRGKMSEKLGKTIQRARSSGEAYDNALSGSSLVSIKKQKTSDTSKKDLKDSKKKVSLDNKKSSPTVEKVHGWDPTKTVKKDMLSTKVREADPSRKNLEGIVPSVDEETKKRIEDAKAVCGPDILNQILSWRKKFKVYLSPFLHGVRYSSYGRHFTKVDKLEEIVGRLHWYVQNGDMNDFNFEKRDWMTVHPKELPTGSQLIMGLNPPFGVNAALANKFIDKALEFKPKILILIVPKETQRLDEKRAAYDLIWEDEEKLAGKSFYLPGSVDVNENQIEQWNVKTPLLYLWSRPDWTAKHMAIALKQGHISNAKMVPDLETVKGSLSVHHPEGRSYYGIRTEMISNLPKEQTSPAVGHEEKAAYPTIQDSNAKLENGVDGKGKVETAKRSDVGMSPKSQARVKKSRRRKSKKQDEAPGNRTGDDASDMNISPPHEADTQQPFDLDLTLDAHFDGTTAFAGSNRPTQGFGTPYGEEWSGSRARSDIDGLERGYARDDVDNLQRQYGSGDIKNLDSRYAPSTWNESFPSSSYDLPNDPTSRMSFESRYGINERIPGYVRDSPLPAFESSPYIGEEREIRTDIHSTIGMYGQQGPNDVGRGWRAPEKGVTPTSAQTGSFPSPYGLSGSAAPTFGQAGSFPSPYGLSGSAIGSSAMNRYAPRLDELNHVGPGNSMPRSTQRPGDSSMFEMPDSRPPFTSAGSQNLFPGHNRPSGGWLDD</sequence>
<dbReference type="OrthoDB" id="21264at2759"/>
<keyword evidence="4" id="KW-1185">Reference proteome</keyword>
<proteinExistence type="predicted"/>
<feature type="compositionally biased region" description="Basic and acidic residues" evidence="1">
    <location>
        <begin position="452"/>
        <end position="467"/>
    </location>
</feature>
<feature type="compositionally biased region" description="Basic and acidic residues" evidence="1">
    <location>
        <begin position="488"/>
        <end position="499"/>
    </location>
</feature>
<evidence type="ECO:0000256" key="1">
    <source>
        <dbReference type="SAM" id="MobiDB-lite"/>
    </source>
</evidence>
<feature type="compositionally biased region" description="Basic and acidic residues" evidence="1">
    <location>
        <begin position="73"/>
        <end position="85"/>
    </location>
</feature>
<feature type="region of interest" description="Disordered" evidence="1">
    <location>
        <begin position="113"/>
        <end position="149"/>
    </location>
</feature>
<name>A0A843WAV2_COLES</name>
<dbReference type="PANTHER" id="PTHR46235">
    <property type="entry name" value="PHD FINGER-CONTAINING PROTEIN DDB_G0268158"/>
    <property type="match status" value="1"/>
</dbReference>
<evidence type="ECO:0000259" key="2">
    <source>
        <dbReference type="Pfam" id="PF26055"/>
    </source>
</evidence>
<feature type="region of interest" description="Disordered" evidence="1">
    <location>
        <begin position="426"/>
        <end position="516"/>
    </location>
</feature>
<feature type="compositionally biased region" description="Basic and acidic residues" evidence="1">
    <location>
        <begin position="117"/>
        <end position="149"/>
    </location>
</feature>
<feature type="region of interest" description="Disordered" evidence="1">
    <location>
        <begin position="60"/>
        <end position="85"/>
    </location>
</feature>
<dbReference type="PANTHER" id="PTHR46235:SF3">
    <property type="entry name" value="PHD FINGER-CONTAINING PROTEIN DDB_G0268158"/>
    <property type="match status" value="1"/>
</dbReference>
<protein>
    <recommendedName>
        <fullName evidence="2">DM2 domain-containing protein</fullName>
    </recommendedName>
</protein>
<dbReference type="AlphaFoldDB" id="A0A843WAV2"/>
<feature type="domain" description="DM2" evidence="2">
    <location>
        <begin position="254"/>
        <end position="380"/>
    </location>
</feature>
<accession>A0A843WAV2</accession>
<dbReference type="InterPro" id="IPR058939">
    <property type="entry name" value="Mtase_EDM2"/>
</dbReference>
<dbReference type="EMBL" id="NMUH01002919">
    <property type="protein sequence ID" value="MQM02791.1"/>
    <property type="molecule type" value="Genomic_DNA"/>
</dbReference>
<dbReference type="Proteomes" id="UP000652761">
    <property type="component" value="Unassembled WGS sequence"/>
</dbReference>
<feature type="compositionally biased region" description="Basic residues" evidence="1">
    <location>
        <begin position="476"/>
        <end position="487"/>
    </location>
</feature>
<evidence type="ECO:0000313" key="4">
    <source>
        <dbReference type="Proteomes" id="UP000652761"/>
    </source>
</evidence>
<reference evidence="3" key="1">
    <citation type="submission" date="2017-07" db="EMBL/GenBank/DDBJ databases">
        <title>Taro Niue Genome Assembly and Annotation.</title>
        <authorList>
            <person name="Atibalentja N."/>
            <person name="Keating K."/>
            <person name="Fields C.J."/>
        </authorList>
    </citation>
    <scope>NUCLEOTIDE SEQUENCE</scope>
    <source>
        <strain evidence="3">Niue_2</strain>
        <tissue evidence="3">Leaf</tissue>
    </source>
</reference>
<feature type="region of interest" description="Disordered" evidence="1">
    <location>
        <begin position="734"/>
        <end position="791"/>
    </location>
</feature>
<comment type="caution">
    <text evidence="3">The sequence shown here is derived from an EMBL/GenBank/DDBJ whole genome shotgun (WGS) entry which is preliminary data.</text>
</comment>
<evidence type="ECO:0000313" key="3">
    <source>
        <dbReference type="EMBL" id="MQM02791.1"/>
    </source>
</evidence>
<organism evidence="3 4">
    <name type="scientific">Colocasia esculenta</name>
    <name type="common">Wild taro</name>
    <name type="synonym">Arum esculentum</name>
    <dbReference type="NCBI Taxonomy" id="4460"/>
    <lineage>
        <taxon>Eukaryota</taxon>
        <taxon>Viridiplantae</taxon>
        <taxon>Streptophyta</taxon>
        <taxon>Embryophyta</taxon>
        <taxon>Tracheophyta</taxon>
        <taxon>Spermatophyta</taxon>
        <taxon>Magnoliopsida</taxon>
        <taxon>Liliopsida</taxon>
        <taxon>Araceae</taxon>
        <taxon>Aroideae</taxon>
        <taxon>Colocasieae</taxon>
        <taxon>Colocasia</taxon>
    </lineage>
</organism>